<feature type="region of interest" description="Disordered" evidence="1">
    <location>
        <begin position="74"/>
        <end position="150"/>
    </location>
</feature>
<name>A0ABS2LIV3_9CELL</name>
<evidence type="ECO:0000256" key="2">
    <source>
        <dbReference type="SAM" id="Phobius"/>
    </source>
</evidence>
<keyword evidence="2" id="KW-0812">Transmembrane</keyword>
<keyword evidence="2" id="KW-1133">Transmembrane helix</keyword>
<feature type="region of interest" description="Disordered" evidence="1">
    <location>
        <begin position="233"/>
        <end position="252"/>
    </location>
</feature>
<feature type="compositionally biased region" description="Pro residues" evidence="1">
    <location>
        <begin position="94"/>
        <end position="118"/>
    </location>
</feature>
<keyword evidence="4" id="KW-1185">Reference proteome</keyword>
<sequence>MNMPPQDSCIELAQTGSGSGLLAVVGVLAVLAGTALLVARRRRSAHAGLGAGAGAAAIVLLSATLAFGPSTSVARAADCPPDTSSQRQSSAPAPVVPPAAPAPAPAPPAAPTPEPTPEPTVTLTPEPTPTQTPPPAPACPVGNDLGSLPAGQTIAWTPVTVPDPTASPGTEDGELALVYTNNVSGFTWHVVDPATGEESGDCAGTPVQAGACVPYPTPVSWVQWVWQASPPEWLQTGGSGGNSGCGGGGGNN</sequence>
<evidence type="ECO:0000313" key="3">
    <source>
        <dbReference type="EMBL" id="MBM7480033.1"/>
    </source>
</evidence>
<feature type="transmembrane region" description="Helical" evidence="2">
    <location>
        <begin position="20"/>
        <end position="39"/>
    </location>
</feature>
<dbReference type="RefSeq" id="WP_205307862.1">
    <property type="nucleotide sequence ID" value="NZ_JAFBBO010000001.1"/>
</dbReference>
<accession>A0ABS2LIV3</accession>
<feature type="transmembrane region" description="Helical" evidence="2">
    <location>
        <begin position="46"/>
        <end position="67"/>
    </location>
</feature>
<reference evidence="3 4" key="1">
    <citation type="submission" date="2021-01" db="EMBL/GenBank/DDBJ databases">
        <title>Sequencing the genomes of 1000 actinobacteria strains.</title>
        <authorList>
            <person name="Klenk H.-P."/>
        </authorList>
    </citation>
    <scope>NUCLEOTIDE SEQUENCE [LARGE SCALE GENOMIC DNA]</scope>
    <source>
        <strain evidence="3 4">DSM 46000</strain>
    </source>
</reference>
<evidence type="ECO:0000313" key="4">
    <source>
        <dbReference type="Proteomes" id="UP000698059"/>
    </source>
</evidence>
<dbReference type="EMBL" id="JAFBBO010000001">
    <property type="protein sequence ID" value="MBM7480033.1"/>
    <property type="molecule type" value="Genomic_DNA"/>
</dbReference>
<gene>
    <name evidence="3" type="ORF">JOD49_002953</name>
</gene>
<organism evidence="3 4">
    <name type="scientific">Oerskovia jenensis</name>
    <dbReference type="NCBI Taxonomy" id="162169"/>
    <lineage>
        <taxon>Bacteria</taxon>
        <taxon>Bacillati</taxon>
        <taxon>Actinomycetota</taxon>
        <taxon>Actinomycetes</taxon>
        <taxon>Micrococcales</taxon>
        <taxon>Cellulomonadaceae</taxon>
        <taxon>Oerskovia</taxon>
    </lineage>
</organism>
<evidence type="ECO:0000256" key="1">
    <source>
        <dbReference type="SAM" id="MobiDB-lite"/>
    </source>
</evidence>
<proteinExistence type="predicted"/>
<keyword evidence="2" id="KW-0472">Membrane</keyword>
<dbReference type="Proteomes" id="UP000698059">
    <property type="component" value="Unassembled WGS sequence"/>
</dbReference>
<comment type="caution">
    <text evidence="3">The sequence shown here is derived from an EMBL/GenBank/DDBJ whole genome shotgun (WGS) entry which is preliminary data.</text>
</comment>
<dbReference type="NCBIfam" id="TIGR01167">
    <property type="entry name" value="LPXTG_anchor"/>
    <property type="match status" value="1"/>
</dbReference>
<feature type="compositionally biased region" description="Pro residues" evidence="1">
    <location>
        <begin position="126"/>
        <end position="138"/>
    </location>
</feature>
<protein>
    <submittedName>
        <fullName evidence="3">LPXTG-motif cell wall-anchored protein</fullName>
    </submittedName>
</protein>
<feature type="compositionally biased region" description="Gly residues" evidence="1">
    <location>
        <begin position="237"/>
        <end position="252"/>
    </location>
</feature>